<evidence type="ECO:0000259" key="1">
    <source>
        <dbReference type="Pfam" id="PF05292"/>
    </source>
</evidence>
<gene>
    <name evidence="3" type="ORF">R1sor_014438</name>
</gene>
<dbReference type="Gene3D" id="3.40.630.150">
    <property type="entry name" value="Malonyl-CoA decarboxylase, catalytic domain"/>
    <property type="match status" value="2"/>
</dbReference>
<dbReference type="InterPro" id="IPR035372">
    <property type="entry name" value="MCD_N"/>
</dbReference>
<dbReference type="Pfam" id="PF17408">
    <property type="entry name" value="MCD_N"/>
    <property type="match status" value="1"/>
</dbReference>
<dbReference type="AlphaFoldDB" id="A0ABD3HFH9"/>
<keyword evidence="4" id="KW-1185">Reference proteome</keyword>
<evidence type="ECO:0000313" key="3">
    <source>
        <dbReference type="EMBL" id="KAL3688129.1"/>
    </source>
</evidence>
<sequence>MQGAKKIDPEVDRLFTQQMPPTCACKASRILPCGDPTVETSLPLSDSTRRILEKMQDVIGDVIQMKMNQLPDLTLATFREEYLKLDSESRQMALLLLATQFGVNAGVSLENLVTSHSEDKCDALENVRCRTEHDFFLCTPCLFTARLFEQINGEPWGLKFLLQLRTDVIAAIKEKNLSALHALDAELKGMFERLLVPACLQVKQITWENSAPLLEMIVAKEILHSIRNMDDLKRRLSAGRRCYGYFHPAVPGPLYWNLIPGMSKSVEAPAHTSWPCAAPYTAPPLYLLDTHSLLPAGLLEEQAYPRGCEPVTFCELALSNKLEGSIQSILYDEPPIAEEAATTAIFYAIAHTQTGLAGIEIGDSLIKTVIRVLRQDNPRIQTFCTLSPVLGFSQWLLPELESQIRFAQVDSESSRESDGVPASKENLLLPEEQDILVKACSEFSIGGESRSGLQIMRELLSSPGHEWAKSANVAVALRAPLMRLCARYLILEKKDGRALEFITNFHVLNGASVERLNWMGDTSHKALEQSAGMMVNYMYRLENLDTNTQLYLNKGIISVSPAIEEYLHGLVYSEKQEM</sequence>
<protein>
    <recommendedName>
        <fullName evidence="5">Malonyl-CoA decarboxylase</fullName>
    </recommendedName>
</protein>
<dbReference type="InterPro" id="IPR038917">
    <property type="entry name" value="Malonyl_CoA_deC"/>
</dbReference>
<comment type="caution">
    <text evidence="3">The sequence shown here is derived from an EMBL/GenBank/DDBJ whole genome shotgun (WGS) entry which is preliminary data.</text>
</comment>
<proteinExistence type="predicted"/>
<dbReference type="PANTHER" id="PTHR28641:SF1">
    <property type="entry name" value="MALONYL-COA DECARBOXYLASE, MITOCHONDRIAL"/>
    <property type="match status" value="1"/>
</dbReference>
<feature type="domain" description="Malonyl-CoA decarboxylase N-terminal" evidence="2">
    <location>
        <begin position="146"/>
        <end position="192"/>
    </location>
</feature>
<reference evidence="3 4" key="1">
    <citation type="submission" date="2024-09" db="EMBL/GenBank/DDBJ databases">
        <title>Chromosome-scale assembly of Riccia sorocarpa.</title>
        <authorList>
            <person name="Paukszto L."/>
        </authorList>
    </citation>
    <scope>NUCLEOTIDE SEQUENCE [LARGE SCALE GENOMIC DNA]</scope>
    <source>
        <strain evidence="3">LP-2024</strain>
        <tissue evidence="3">Aerial parts of the thallus</tissue>
    </source>
</reference>
<dbReference type="EMBL" id="JBJQOH010000004">
    <property type="protein sequence ID" value="KAL3688129.1"/>
    <property type="molecule type" value="Genomic_DNA"/>
</dbReference>
<evidence type="ECO:0000259" key="2">
    <source>
        <dbReference type="Pfam" id="PF17408"/>
    </source>
</evidence>
<dbReference type="InterPro" id="IPR042303">
    <property type="entry name" value="Malonyl_CoA_deC_C_sf"/>
</dbReference>
<dbReference type="InterPro" id="IPR038351">
    <property type="entry name" value="MCD_N_sf"/>
</dbReference>
<dbReference type="Proteomes" id="UP001633002">
    <property type="component" value="Unassembled WGS sequence"/>
</dbReference>
<accession>A0ABD3HFH9</accession>
<organism evidence="3 4">
    <name type="scientific">Riccia sorocarpa</name>
    <dbReference type="NCBI Taxonomy" id="122646"/>
    <lineage>
        <taxon>Eukaryota</taxon>
        <taxon>Viridiplantae</taxon>
        <taxon>Streptophyta</taxon>
        <taxon>Embryophyta</taxon>
        <taxon>Marchantiophyta</taxon>
        <taxon>Marchantiopsida</taxon>
        <taxon>Marchantiidae</taxon>
        <taxon>Marchantiales</taxon>
        <taxon>Ricciaceae</taxon>
        <taxon>Riccia</taxon>
    </lineage>
</organism>
<dbReference type="PANTHER" id="PTHR28641">
    <property type="match status" value="1"/>
</dbReference>
<feature type="domain" description="Malonyl-CoA decarboxylase C-terminal" evidence="1">
    <location>
        <begin position="199"/>
        <end position="251"/>
    </location>
</feature>
<name>A0ABD3HFH9_9MARC</name>
<dbReference type="InterPro" id="IPR007956">
    <property type="entry name" value="Malonyl_CoA_deC_C"/>
</dbReference>
<dbReference type="Pfam" id="PF05292">
    <property type="entry name" value="MCD"/>
    <property type="match status" value="2"/>
</dbReference>
<feature type="domain" description="Malonyl-CoA decarboxylase C-terminal" evidence="1">
    <location>
        <begin position="309"/>
        <end position="539"/>
    </location>
</feature>
<dbReference type="Gene3D" id="1.20.140.90">
    <property type="entry name" value="Malonyl-CoA decarboxylase, oligemerization domain"/>
    <property type="match status" value="1"/>
</dbReference>
<evidence type="ECO:0000313" key="4">
    <source>
        <dbReference type="Proteomes" id="UP001633002"/>
    </source>
</evidence>
<evidence type="ECO:0008006" key="5">
    <source>
        <dbReference type="Google" id="ProtNLM"/>
    </source>
</evidence>